<reference evidence="1 2" key="1">
    <citation type="journal article" date="2019" name="Sci. Rep.">
        <title>Orb-weaving spider Araneus ventricosus genome elucidates the spidroin gene catalogue.</title>
        <authorList>
            <person name="Kono N."/>
            <person name="Nakamura H."/>
            <person name="Ohtoshi R."/>
            <person name="Moran D.A.P."/>
            <person name="Shinohara A."/>
            <person name="Yoshida Y."/>
            <person name="Fujiwara M."/>
            <person name="Mori M."/>
            <person name="Tomita M."/>
            <person name="Arakawa K."/>
        </authorList>
    </citation>
    <scope>NUCLEOTIDE SEQUENCE [LARGE SCALE GENOMIC DNA]</scope>
</reference>
<dbReference type="GO" id="GO:0003676">
    <property type="term" value="F:nucleic acid binding"/>
    <property type="evidence" value="ECO:0007669"/>
    <property type="project" value="InterPro"/>
</dbReference>
<dbReference type="AlphaFoldDB" id="A0A4Y2D668"/>
<accession>A0A4Y2D668</accession>
<sequence>MGAEGPHARMAISLEIFFFLDDNARPHTARDTKEHIRRLGCQRLDHLAYSPIILPPFSCIEAALLGRQFRSNEEVRWVVKNFLRSLGIDFYQEGFLKLISQYDKCINVRGEYMEK</sequence>
<evidence type="ECO:0000313" key="2">
    <source>
        <dbReference type="Proteomes" id="UP000499080"/>
    </source>
</evidence>
<name>A0A4Y2D668_ARAVE</name>
<dbReference type="InterPro" id="IPR052709">
    <property type="entry name" value="Transposase-MT_Hybrid"/>
</dbReference>
<dbReference type="Gene3D" id="3.30.420.10">
    <property type="entry name" value="Ribonuclease H-like superfamily/Ribonuclease H"/>
    <property type="match status" value="1"/>
</dbReference>
<dbReference type="InterPro" id="IPR036397">
    <property type="entry name" value="RNaseH_sf"/>
</dbReference>
<organism evidence="1 2">
    <name type="scientific">Araneus ventricosus</name>
    <name type="common">Orbweaver spider</name>
    <name type="synonym">Epeira ventricosa</name>
    <dbReference type="NCBI Taxonomy" id="182803"/>
    <lineage>
        <taxon>Eukaryota</taxon>
        <taxon>Metazoa</taxon>
        <taxon>Ecdysozoa</taxon>
        <taxon>Arthropoda</taxon>
        <taxon>Chelicerata</taxon>
        <taxon>Arachnida</taxon>
        <taxon>Araneae</taxon>
        <taxon>Araneomorphae</taxon>
        <taxon>Entelegynae</taxon>
        <taxon>Araneoidea</taxon>
        <taxon>Araneidae</taxon>
        <taxon>Araneus</taxon>
    </lineage>
</organism>
<dbReference type="Proteomes" id="UP000499080">
    <property type="component" value="Unassembled WGS sequence"/>
</dbReference>
<evidence type="ECO:0000313" key="1">
    <source>
        <dbReference type="EMBL" id="GBM12203.1"/>
    </source>
</evidence>
<dbReference type="PANTHER" id="PTHR46060">
    <property type="entry name" value="MARINER MOS1 TRANSPOSASE-LIKE PROTEIN"/>
    <property type="match status" value="1"/>
</dbReference>
<evidence type="ECO:0008006" key="3">
    <source>
        <dbReference type="Google" id="ProtNLM"/>
    </source>
</evidence>
<proteinExistence type="predicted"/>
<dbReference type="EMBL" id="BGPR01000310">
    <property type="protein sequence ID" value="GBM12203.1"/>
    <property type="molecule type" value="Genomic_DNA"/>
</dbReference>
<dbReference type="OrthoDB" id="6128144at2759"/>
<comment type="caution">
    <text evidence="1">The sequence shown here is derived from an EMBL/GenBank/DDBJ whole genome shotgun (WGS) entry which is preliminary data.</text>
</comment>
<gene>
    <name evidence="1" type="ORF">AVEN_21011_1</name>
</gene>
<dbReference type="PANTHER" id="PTHR46060:SF3">
    <property type="entry name" value="PROTEIN GVQW3"/>
    <property type="match status" value="1"/>
</dbReference>
<protein>
    <recommendedName>
        <fullName evidence="3">Histone-lysine N-methyltransferase SETMAR</fullName>
    </recommendedName>
</protein>
<keyword evidence="2" id="KW-1185">Reference proteome</keyword>